<dbReference type="EMBL" id="JAXQNO010000019">
    <property type="protein sequence ID" value="KAK4775363.1"/>
    <property type="molecule type" value="Genomic_DNA"/>
</dbReference>
<dbReference type="Proteomes" id="UP001346149">
    <property type="component" value="Unassembled WGS sequence"/>
</dbReference>
<evidence type="ECO:0000313" key="2">
    <source>
        <dbReference type="Proteomes" id="UP001346149"/>
    </source>
</evidence>
<evidence type="ECO:0000313" key="1">
    <source>
        <dbReference type="EMBL" id="KAK4775363.1"/>
    </source>
</evidence>
<proteinExistence type="predicted"/>
<comment type="caution">
    <text evidence="1">The sequence shown here is derived from an EMBL/GenBank/DDBJ whole genome shotgun (WGS) entry which is preliminary data.</text>
</comment>
<reference evidence="1 2" key="1">
    <citation type="journal article" date="2023" name="Hortic Res">
        <title>Pangenome of water caltrop reveals structural variations and asymmetric subgenome divergence after allopolyploidization.</title>
        <authorList>
            <person name="Zhang X."/>
            <person name="Chen Y."/>
            <person name="Wang L."/>
            <person name="Yuan Y."/>
            <person name="Fang M."/>
            <person name="Shi L."/>
            <person name="Lu R."/>
            <person name="Comes H.P."/>
            <person name="Ma Y."/>
            <person name="Chen Y."/>
            <person name="Huang G."/>
            <person name="Zhou Y."/>
            <person name="Zheng Z."/>
            <person name="Qiu Y."/>
        </authorList>
    </citation>
    <scope>NUCLEOTIDE SEQUENCE [LARGE SCALE GENOMIC DNA]</scope>
    <source>
        <strain evidence="1">F231</strain>
    </source>
</reference>
<accession>A0AAN7KSD1</accession>
<dbReference type="AlphaFoldDB" id="A0AAN7KSD1"/>
<organism evidence="1 2">
    <name type="scientific">Trapa natans</name>
    <name type="common">Water chestnut</name>
    <dbReference type="NCBI Taxonomy" id="22666"/>
    <lineage>
        <taxon>Eukaryota</taxon>
        <taxon>Viridiplantae</taxon>
        <taxon>Streptophyta</taxon>
        <taxon>Embryophyta</taxon>
        <taxon>Tracheophyta</taxon>
        <taxon>Spermatophyta</taxon>
        <taxon>Magnoliopsida</taxon>
        <taxon>eudicotyledons</taxon>
        <taxon>Gunneridae</taxon>
        <taxon>Pentapetalae</taxon>
        <taxon>rosids</taxon>
        <taxon>malvids</taxon>
        <taxon>Myrtales</taxon>
        <taxon>Lythraceae</taxon>
        <taxon>Trapa</taxon>
    </lineage>
</organism>
<gene>
    <name evidence="1" type="ORF">SAY86_010298</name>
</gene>
<name>A0AAN7KSD1_TRANT</name>
<protein>
    <submittedName>
        <fullName evidence="1">Uncharacterized protein</fullName>
    </submittedName>
</protein>
<keyword evidence="2" id="KW-1185">Reference proteome</keyword>
<sequence length="183" mass="20218">MKLLLTGGMKGGSEIYLIRRKDDNRFVRQVTKNLGVYSYVDVPALSITRGRRLPGQDRLSPLLEFLSGLPQRLSIRGKDGFQKKDPSGSFSTSADLLEEQLPGLIHSGEAEAGVHHEMIKLQEVAQALLQMLQHLQGGASIVTPCARISKPLFLDLCPSRKKFIFAAHRRGFSRSSTSESTVD</sequence>